<comment type="caution">
    <text evidence="10">The sequence shown here is derived from an EMBL/GenBank/DDBJ whole genome shotgun (WGS) entry which is preliminary data.</text>
</comment>
<feature type="compositionally biased region" description="Polar residues" evidence="7">
    <location>
        <begin position="255"/>
        <end position="310"/>
    </location>
</feature>
<name>A0A9N8YZX1_9GLOM</name>
<feature type="region of interest" description="Disordered" evidence="7">
    <location>
        <begin position="105"/>
        <end position="174"/>
    </location>
</feature>
<dbReference type="FunFam" id="3.30.200.20:FF:000387">
    <property type="entry name" value="Serine/threonine-protein kinase STE11"/>
    <property type="match status" value="1"/>
</dbReference>
<evidence type="ECO:0000259" key="8">
    <source>
        <dbReference type="PROSITE" id="PS50011"/>
    </source>
</evidence>
<feature type="compositionally biased region" description="Low complexity" evidence="7">
    <location>
        <begin position="71"/>
        <end position="83"/>
    </location>
</feature>
<proteinExistence type="inferred from homology"/>
<accession>A0A9N8YZX1</accession>
<dbReference type="InterPro" id="IPR011009">
    <property type="entry name" value="Kinase-like_dom_sf"/>
</dbReference>
<dbReference type="FunFam" id="1.10.510.10:FF:000182">
    <property type="entry name" value="MAP kinase kinase kinase mkh1"/>
    <property type="match status" value="1"/>
</dbReference>
<dbReference type="PANTHER" id="PTHR48016">
    <property type="entry name" value="MAP KINASE KINASE KINASE SSK2-RELATED-RELATED"/>
    <property type="match status" value="1"/>
</dbReference>
<feature type="region of interest" description="Disordered" evidence="7">
    <location>
        <begin position="748"/>
        <end position="769"/>
    </location>
</feature>
<feature type="compositionally biased region" description="Polar residues" evidence="7">
    <location>
        <begin position="12"/>
        <end position="45"/>
    </location>
</feature>
<feature type="region of interest" description="Disordered" evidence="7">
    <location>
        <begin position="708"/>
        <end position="732"/>
    </location>
</feature>
<feature type="region of interest" description="Disordered" evidence="7">
    <location>
        <begin position="1"/>
        <end position="84"/>
    </location>
</feature>
<evidence type="ECO:0000256" key="3">
    <source>
        <dbReference type="ARBA" id="ARBA00022741"/>
    </source>
</evidence>
<feature type="region of interest" description="Disordered" evidence="7">
    <location>
        <begin position="791"/>
        <end position="821"/>
    </location>
</feature>
<feature type="compositionally biased region" description="Basic and acidic residues" evidence="7">
    <location>
        <begin position="1158"/>
        <end position="1173"/>
    </location>
</feature>
<feature type="compositionally biased region" description="Polar residues" evidence="7">
    <location>
        <begin position="356"/>
        <end position="365"/>
    </location>
</feature>
<feature type="compositionally biased region" description="Basic and acidic residues" evidence="7">
    <location>
        <begin position="1055"/>
        <end position="1064"/>
    </location>
</feature>
<dbReference type="InterPro" id="IPR017441">
    <property type="entry name" value="Protein_kinase_ATP_BS"/>
</dbReference>
<feature type="region of interest" description="Disordered" evidence="7">
    <location>
        <begin position="892"/>
        <end position="915"/>
    </location>
</feature>
<keyword evidence="2" id="KW-0808">Transferase</keyword>
<dbReference type="InterPro" id="IPR013761">
    <property type="entry name" value="SAM/pointed_sf"/>
</dbReference>
<keyword evidence="5 6" id="KW-0067">ATP-binding</keyword>
<evidence type="ECO:0000313" key="11">
    <source>
        <dbReference type="Proteomes" id="UP000789570"/>
    </source>
</evidence>
<feature type="compositionally biased region" description="Polar residues" evidence="7">
    <location>
        <begin position="937"/>
        <end position="953"/>
    </location>
</feature>
<feature type="compositionally biased region" description="Pro residues" evidence="7">
    <location>
        <begin position="756"/>
        <end position="765"/>
    </location>
</feature>
<feature type="binding site" evidence="6">
    <location>
        <position position="1264"/>
    </location>
    <ligand>
        <name>ATP</name>
        <dbReference type="ChEBI" id="CHEBI:30616"/>
    </ligand>
</feature>
<keyword evidence="4" id="KW-0418">Kinase</keyword>
<dbReference type="GO" id="GO:0005524">
    <property type="term" value="F:ATP binding"/>
    <property type="evidence" value="ECO:0007669"/>
    <property type="project" value="UniProtKB-UniRule"/>
</dbReference>
<dbReference type="PROSITE" id="PS50011">
    <property type="entry name" value="PROTEIN_KINASE_DOM"/>
    <property type="match status" value="1"/>
</dbReference>
<dbReference type="Pfam" id="PF00069">
    <property type="entry name" value="Pkinase"/>
    <property type="match status" value="1"/>
</dbReference>
<evidence type="ECO:0000256" key="6">
    <source>
        <dbReference type="PROSITE-ProRule" id="PRU10141"/>
    </source>
</evidence>
<feature type="compositionally biased region" description="Basic and acidic residues" evidence="7">
    <location>
        <begin position="59"/>
        <end position="70"/>
    </location>
</feature>
<dbReference type="InterPro" id="IPR008271">
    <property type="entry name" value="Ser/Thr_kinase_AS"/>
</dbReference>
<dbReference type="Gene3D" id="1.10.510.10">
    <property type="entry name" value="Transferase(Phosphotransferase) domain 1"/>
    <property type="match status" value="1"/>
</dbReference>
<protein>
    <submittedName>
        <fullName evidence="10">11832_t:CDS:1</fullName>
    </submittedName>
</protein>
<feature type="compositionally biased region" description="Basic and acidic residues" evidence="7">
    <location>
        <begin position="1"/>
        <end position="11"/>
    </location>
</feature>
<feature type="region of interest" description="Disordered" evidence="7">
    <location>
        <begin position="251"/>
        <end position="366"/>
    </location>
</feature>
<dbReference type="GO" id="GO:0000196">
    <property type="term" value="P:cell integrity MAPK cascade"/>
    <property type="evidence" value="ECO:0007669"/>
    <property type="project" value="UniProtKB-ARBA"/>
</dbReference>
<feature type="compositionally biased region" description="Polar residues" evidence="7">
    <location>
        <begin position="136"/>
        <end position="155"/>
    </location>
</feature>
<evidence type="ECO:0000256" key="1">
    <source>
        <dbReference type="ARBA" id="ARBA00006529"/>
    </source>
</evidence>
<keyword evidence="3 6" id="KW-0547">Nucleotide-binding</keyword>
<comment type="similarity">
    <text evidence="1">Belongs to the protein kinase superfamily. STE Ser/Thr protein kinase family. MAP kinase kinase kinase subfamily.</text>
</comment>
<feature type="compositionally biased region" description="Polar residues" evidence="7">
    <location>
        <begin position="330"/>
        <end position="339"/>
    </location>
</feature>
<dbReference type="InterPro" id="IPR001660">
    <property type="entry name" value="SAM"/>
</dbReference>
<evidence type="ECO:0000256" key="5">
    <source>
        <dbReference type="ARBA" id="ARBA00022840"/>
    </source>
</evidence>
<feature type="region of interest" description="Disordered" evidence="7">
    <location>
        <begin position="1024"/>
        <end position="1084"/>
    </location>
</feature>
<feature type="compositionally biased region" description="Low complexity" evidence="7">
    <location>
        <begin position="46"/>
        <end position="58"/>
    </location>
</feature>
<organism evidence="10 11">
    <name type="scientific">Funneliformis caledonium</name>
    <dbReference type="NCBI Taxonomy" id="1117310"/>
    <lineage>
        <taxon>Eukaryota</taxon>
        <taxon>Fungi</taxon>
        <taxon>Fungi incertae sedis</taxon>
        <taxon>Mucoromycota</taxon>
        <taxon>Glomeromycotina</taxon>
        <taxon>Glomeromycetes</taxon>
        <taxon>Glomerales</taxon>
        <taxon>Glomeraceae</taxon>
        <taxon>Funneliformis</taxon>
    </lineage>
</organism>
<dbReference type="InterPro" id="IPR000719">
    <property type="entry name" value="Prot_kinase_dom"/>
</dbReference>
<dbReference type="SMART" id="SM00220">
    <property type="entry name" value="S_TKc"/>
    <property type="match status" value="1"/>
</dbReference>
<dbReference type="PANTHER" id="PTHR48016:SF48">
    <property type="entry name" value="SERINE_THREONINE-PROTEIN KINASE BCK1_SLK1_SSP31"/>
    <property type="match status" value="1"/>
</dbReference>
<dbReference type="Gene3D" id="1.10.150.50">
    <property type="entry name" value="Transcription Factor, Ets-1"/>
    <property type="match status" value="1"/>
</dbReference>
<sequence>MLSDNNERRPSVDSNVTPNMGVSIPSDGNVQSIVNINDTLSDNGQTNSSTTTITGNSSSKDHFPVIDSRSRSSSASSMQSSGSYLTQTELPGVYKEQNAFGSSTSLQQNAIPTEIDIPSATNETTSKRRQTPPSPISTNIDGSNVSSPTNSTAASLTRRDHITSHTHDRSRSASFDGEIEPASWTLDRVLEWLENNGFSEYKTMFIDKNLFGEQFFALGDVRKIKSILKSNETGDSTRYKLITAIRKIPKRESLSNKGNQTDMQNPSGSQLLSSNSINEQNYPTTPIIQSVPSPTEQNSKQKSLKLSTSFPELRSFNPKSHITSPMIGPRTSSIGWENKSNNSSNSSTTIKEVDLSNENSVTPINNDDKCSTSLLGMISESHTPEQHNSNNNPSVIQQQQFNVSSEDTNISPLSPNYNIRSNKRSPHNRTNVLNVETGEKSNSIVAKPKNIQVTFDNKTFRVVDLRDWVDPSMIKHAILSELNIEEWEHVTFHLTEIGQSEIGPMIDDEILIQKCMNADNIGTLKLFVKFSDSFYAQSHNQGKMVMQGGQNSEFNRVYVDSGKSTSPSNLIPGGGDQSNKTRFLRRKTPPEIERRFNSFAGGFDPKISERWKASQPEGLSPLSEESPDINKFGDLKFPVPHYDSSQKQGSNHMYSLDHNLLSFGAPSNYSYNRKRAVSSDRENLDFPISSLSQHRVGVDYSRSNISLIPRSQPSKQHPSALQPANGMNMMRRPPSRESIIESVRNSDSIRDGVRNHPPPPVPPKPNNVVQNSQHSLMSAVSGGVYMQNKFSSRSQPHLPLSKPSTSLNNISSRDPPESERYKHTMHVVTSEPDLTLNRFDMRQSEGKEYNRHSIIRTQSIKALFPEEGDEPQLWPKFTSPMKEESFWAKPPTKLLQNDSNSPHINDDEPSTRISSLTSSLDNISIEDDDSGFWAQKPRTSSKPKSLNYTSNDSGGDESFWAQKPVSSKSIEDKNKAVTATTISEDICAQIPKSSSNNGQSINPLVMHSDETIDSAISLTSVHKTYDDNNGEQEPSTGSVKSNNDTIELRNNNYERSNEPKEGPKPKPPKQKRSSKPSGLARTVSMRRGVDESWVVRPTAEDLFEHLEQYFPDHDLDKPIIDANGSSVQQQSNNEESKSVPVVQGKTGGIQRGKSIRAAAREAHEREQREKKERNNNRKLIGVVNTIKAGQRLSRKPTTKLWDKKVVEEVPSHKKPCPPDLPPGESVPAERKPVKWVKGELIGKGTFGKVFLAMNMNSSEIMAVKQIELPTTKSDKLNERQQNLVKSFTDEMEILKDLDHDHIVQYIGFERNNETINIFLEYVNGGSIGTCLRIYGAFKEPVVSSFTRQILLGLQYLHNKGILHRDIKADNILVDEEGCCKISDFGISKKSDHALAAYDYNSNMSLQGTIFWMAPEVFTRGYSAKVDIWSLGCVVLEMFAGERPWSELSDLAAMFKLGSEKKAPPIREDIVMSNDARKFIDRCFIIEPEDRPTAKILLRDAFVQENPNFHFKEFISIPGRA</sequence>
<dbReference type="OrthoDB" id="266718at2759"/>
<feature type="region of interest" description="Disordered" evidence="7">
    <location>
        <begin position="1125"/>
        <end position="1173"/>
    </location>
</feature>
<feature type="compositionally biased region" description="Basic and acidic residues" evidence="7">
    <location>
        <begin position="157"/>
        <end position="171"/>
    </location>
</feature>
<feature type="domain" description="SAM" evidence="9">
    <location>
        <begin position="184"/>
        <end position="251"/>
    </location>
</feature>
<evidence type="ECO:0000256" key="2">
    <source>
        <dbReference type="ARBA" id="ARBA00022679"/>
    </source>
</evidence>
<evidence type="ECO:0000256" key="4">
    <source>
        <dbReference type="ARBA" id="ARBA00022777"/>
    </source>
</evidence>
<feature type="compositionally biased region" description="Polar residues" evidence="7">
    <location>
        <begin position="894"/>
        <end position="903"/>
    </location>
</feature>
<evidence type="ECO:0000259" key="9">
    <source>
        <dbReference type="PROSITE" id="PS50105"/>
    </source>
</evidence>
<feature type="region of interest" description="Disordered" evidence="7">
    <location>
        <begin position="927"/>
        <end position="973"/>
    </location>
</feature>
<dbReference type="Proteomes" id="UP000789570">
    <property type="component" value="Unassembled WGS sequence"/>
</dbReference>
<dbReference type="PROSITE" id="PS00107">
    <property type="entry name" value="PROTEIN_KINASE_ATP"/>
    <property type="match status" value="1"/>
</dbReference>
<feature type="domain" description="Protein kinase" evidence="8">
    <location>
        <begin position="1235"/>
        <end position="1502"/>
    </location>
</feature>
<dbReference type="EMBL" id="CAJVPQ010000259">
    <property type="protein sequence ID" value="CAG8463652.1"/>
    <property type="molecule type" value="Genomic_DNA"/>
</dbReference>
<dbReference type="SUPFAM" id="SSF56112">
    <property type="entry name" value="Protein kinase-like (PK-like)"/>
    <property type="match status" value="1"/>
</dbReference>
<feature type="compositionally biased region" description="Polar residues" evidence="7">
    <location>
        <begin position="1031"/>
        <end position="1054"/>
    </location>
</feature>
<keyword evidence="11" id="KW-1185">Reference proteome</keyword>
<dbReference type="PROSITE" id="PS00108">
    <property type="entry name" value="PROTEIN_KINASE_ST"/>
    <property type="match status" value="1"/>
</dbReference>
<reference evidence="10" key="1">
    <citation type="submission" date="2021-06" db="EMBL/GenBank/DDBJ databases">
        <authorList>
            <person name="Kallberg Y."/>
            <person name="Tangrot J."/>
            <person name="Rosling A."/>
        </authorList>
    </citation>
    <scope>NUCLEOTIDE SEQUENCE</scope>
    <source>
        <strain evidence="10">UK204</strain>
    </source>
</reference>
<gene>
    <name evidence="10" type="ORF">FCALED_LOCUS1872</name>
</gene>
<dbReference type="PROSITE" id="PS50105">
    <property type="entry name" value="SAM_DOMAIN"/>
    <property type="match status" value="1"/>
</dbReference>
<dbReference type="InterPro" id="IPR050538">
    <property type="entry name" value="MAP_kinase_kinase_kinase"/>
</dbReference>
<feature type="compositionally biased region" description="Polar residues" evidence="7">
    <location>
        <begin position="708"/>
        <end position="719"/>
    </location>
</feature>
<evidence type="ECO:0000313" key="10">
    <source>
        <dbReference type="EMBL" id="CAG8463652.1"/>
    </source>
</evidence>
<evidence type="ECO:0000256" key="7">
    <source>
        <dbReference type="SAM" id="MobiDB-lite"/>
    </source>
</evidence>
<dbReference type="SUPFAM" id="SSF47769">
    <property type="entry name" value="SAM/Pointed domain"/>
    <property type="match status" value="1"/>
</dbReference>
<feature type="compositionally biased region" description="Polar residues" evidence="7">
    <location>
        <begin position="802"/>
        <end position="812"/>
    </location>
</feature>
<dbReference type="GO" id="GO:0004709">
    <property type="term" value="F:MAP kinase kinase kinase activity"/>
    <property type="evidence" value="ECO:0007669"/>
    <property type="project" value="UniProtKB-ARBA"/>
</dbReference>